<comment type="subcellular location">
    <subcellularLocation>
        <location evidence="1 7">Cell membrane</location>
        <topology evidence="1 7">Multi-pass membrane protein</topology>
    </subcellularLocation>
</comment>
<sequence length="282" mass="31769">MRNDASNAYFARSQVTLVRCLWMLIAAILALMTLFPLLWMVSIAFKPAAESFSSSLLPEAPTLDNFIYVLTGVPFIRYMLNSFFVSATVTIVALFFHTMAGYALARLRFPGREIIFLAIFSTFLVSLPVVIVPLFIIVKAMGMINSYAGLIIPAIFNAFGIFLLRQYYLSLPREIEEAAVIDGAGYWRIYWSVILPLSRPIMSALAILFFLANWNSFLWPLTITSNPNLWMVQVGIANFKSQYSASWNYMMAASTIVAIPTLILFVIFQRQIMDSLKTSGLK</sequence>
<dbReference type="EMBL" id="FMAG01000008">
    <property type="protein sequence ID" value="SCB44963.1"/>
    <property type="molecule type" value="Genomic_DNA"/>
</dbReference>
<keyword evidence="3" id="KW-1003">Cell membrane</keyword>
<dbReference type="SUPFAM" id="SSF161098">
    <property type="entry name" value="MetI-like"/>
    <property type="match status" value="1"/>
</dbReference>
<feature type="transmembrane region" description="Helical" evidence="7">
    <location>
        <begin position="114"/>
        <end position="138"/>
    </location>
</feature>
<dbReference type="GO" id="GO:0055085">
    <property type="term" value="P:transmembrane transport"/>
    <property type="evidence" value="ECO:0007669"/>
    <property type="project" value="InterPro"/>
</dbReference>
<dbReference type="PROSITE" id="PS50928">
    <property type="entry name" value="ABC_TM1"/>
    <property type="match status" value="1"/>
</dbReference>
<keyword evidence="2 7" id="KW-0813">Transport</keyword>
<dbReference type="CDD" id="cd06261">
    <property type="entry name" value="TM_PBP2"/>
    <property type="match status" value="1"/>
</dbReference>
<evidence type="ECO:0000259" key="8">
    <source>
        <dbReference type="PROSITE" id="PS50928"/>
    </source>
</evidence>
<evidence type="ECO:0000313" key="9">
    <source>
        <dbReference type="EMBL" id="SCB44963.1"/>
    </source>
</evidence>
<feature type="domain" description="ABC transmembrane type-1" evidence="8">
    <location>
        <begin position="79"/>
        <end position="268"/>
    </location>
</feature>
<dbReference type="InterPro" id="IPR035906">
    <property type="entry name" value="MetI-like_sf"/>
</dbReference>
<dbReference type="GO" id="GO:0005886">
    <property type="term" value="C:plasma membrane"/>
    <property type="evidence" value="ECO:0007669"/>
    <property type="project" value="UniProtKB-SubCell"/>
</dbReference>
<dbReference type="STRING" id="410764.GA0061103_6625"/>
<evidence type="ECO:0000256" key="6">
    <source>
        <dbReference type="ARBA" id="ARBA00023136"/>
    </source>
</evidence>
<proteinExistence type="inferred from homology"/>
<comment type="similarity">
    <text evidence="7">Belongs to the binding-protein-dependent transport system permease family.</text>
</comment>
<dbReference type="Pfam" id="PF00528">
    <property type="entry name" value="BPD_transp_1"/>
    <property type="match status" value="1"/>
</dbReference>
<gene>
    <name evidence="9" type="ORF">GA0061103_6625</name>
</gene>
<dbReference type="OrthoDB" id="9815445at2"/>
<keyword evidence="4 7" id="KW-0812">Transmembrane</keyword>
<feature type="transmembrane region" description="Helical" evidence="7">
    <location>
        <begin position="144"/>
        <end position="168"/>
    </location>
</feature>
<evidence type="ECO:0000256" key="7">
    <source>
        <dbReference type="RuleBase" id="RU363032"/>
    </source>
</evidence>
<keyword evidence="10" id="KW-1185">Reference proteome</keyword>
<dbReference type="InterPro" id="IPR000515">
    <property type="entry name" value="MetI-like"/>
</dbReference>
<reference evidence="10" key="1">
    <citation type="submission" date="2016-08" db="EMBL/GenBank/DDBJ databases">
        <authorList>
            <person name="Varghese N."/>
            <person name="Submissions Spin"/>
        </authorList>
    </citation>
    <scope>NUCLEOTIDE SEQUENCE [LARGE SCALE GENOMIC DNA]</scope>
    <source>
        <strain evidence="10">HAMBI 2975</strain>
    </source>
</reference>
<protein>
    <submittedName>
        <fullName evidence="9">Multiple sugar transport system permease protein</fullName>
    </submittedName>
</protein>
<dbReference type="Gene3D" id="1.10.3720.10">
    <property type="entry name" value="MetI-like"/>
    <property type="match status" value="1"/>
</dbReference>
<dbReference type="RefSeq" id="WP_092716886.1">
    <property type="nucleotide sequence ID" value="NZ_FMAG01000008.1"/>
</dbReference>
<feature type="transmembrane region" description="Helical" evidence="7">
    <location>
        <begin position="83"/>
        <end position="105"/>
    </location>
</feature>
<name>A0A1C3WY91_9HYPH</name>
<feature type="transmembrane region" description="Helical" evidence="7">
    <location>
        <begin position="21"/>
        <end position="45"/>
    </location>
</feature>
<evidence type="ECO:0000256" key="1">
    <source>
        <dbReference type="ARBA" id="ARBA00004651"/>
    </source>
</evidence>
<feature type="transmembrane region" description="Helical" evidence="7">
    <location>
        <begin position="189"/>
        <end position="212"/>
    </location>
</feature>
<evidence type="ECO:0000256" key="3">
    <source>
        <dbReference type="ARBA" id="ARBA00022475"/>
    </source>
</evidence>
<keyword evidence="9" id="KW-0762">Sugar transport</keyword>
<feature type="transmembrane region" description="Helical" evidence="7">
    <location>
        <begin position="249"/>
        <end position="268"/>
    </location>
</feature>
<dbReference type="AlphaFoldDB" id="A0A1C3WY91"/>
<accession>A0A1C3WY91</accession>
<organism evidence="9 10">
    <name type="scientific">Rhizobium multihospitium</name>
    <dbReference type="NCBI Taxonomy" id="410764"/>
    <lineage>
        <taxon>Bacteria</taxon>
        <taxon>Pseudomonadati</taxon>
        <taxon>Pseudomonadota</taxon>
        <taxon>Alphaproteobacteria</taxon>
        <taxon>Hyphomicrobiales</taxon>
        <taxon>Rhizobiaceae</taxon>
        <taxon>Rhizobium/Agrobacterium group</taxon>
        <taxon>Rhizobium</taxon>
    </lineage>
</organism>
<dbReference type="PANTHER" id="PTHR43744">
    <property type="entry name" value="ABC TRANSPORTER PERMEASE PROTEIN MG189-RELATED-RELATED"/>
    <property type="match status" value="1"/>
</dbReference>
<evidence type="ECO:0000256" key="5">
    <source>
        <dbReference type="ARBA" id="ARBA00022989"/>
    </source>
</evidence>
<dbReference type="PANTHER" id="PTHR43744:SF12">
    <property type="entry name" value="ABC TRANSPORTER PERMEASE PROTEIN MG189-RELATED"/>
    <property type="match status" value="1"/>
</dbReference>
<keyword evidence="6 7" id="KW-0472">Membrane</keyword>
<keyword evidence="5 7" id="KW-1133">Transmembrane helix</keyword>
<evidence type="ECO:0000313" key="10">
    <source>
        <dbReference type="Proteomes" id="UP000199101"/>
    </source>
</evidence>
<dbReference type="Proteomes" id="UP000199101">
    <property type="component" value="Unassembled WGS sequence"/>
</dbReference>
<evidence type="ECO:0000256" key="4">
    <source>
        <dbReference type="ARBA" id="ARBA00022692"/>
    </source>
</evidence>
<evidence type="ECO:0000256" key="2">
    <source>
        <dbReference type="ARBA" id="ARBA00022448"/>
    </source>
</evidence>